<dbReference type="InterPro" id="IPR019933">
    <property type="entry name" value="DivIVA_domain"/>
</dbReference>
<accession>A0A261FK07</accession>
<feature type="region of interest" description="Disordered" evidence="1">
    <location>
        <begin position="384"/>
        <end position="476"/>
    </location>
</feature>
<dbReference type="InterPro" id="IPR019932">
    <property type="entry name" value="CHP03543"/>
</dbReference>
<dbReference type="Gene3D" id="6.10.250.660">
    <property type="match status" value="1"/>
</dbReference>
<dbReference type="NCBIfam" id="TIGR03543">
    <property type="entry name" value="divI1A_rptt_fam"/>
    <property type="match status" value="1"/>
</dbReference>
<dbReference type="OrthoDB" id="3480096at2"/>
<feature type="compositionally biased region" description="Low complexity" evidence="1">
    <location>
        <begin position="547"/>
        <end position="563"/>
    </location>
</feature>
<protein>
    <submittedName>
        <fullName evidence="2">DivIVA domain repeat protein</fullName>
    </submittedName>
</protein>
<feature type="compositionally biased region" description="Polar residues" evidence="1">
    <location>
        <begin position="389"/>
        <end position="398"/>
    </location>
</feature>
<feature type="compositionally biased region" description="Low complexity" evidence="1">
    <location>
        <begin position="247"/>
        <end position="265"/>
    </location>
</feature>
<feature type="region of interest" description="Disordered" evidence="1">
    <location>
        <begin position="247"/>
        <end position="267"/>
    </location>
</feature>
<proteinExistence type="predicted"/>
<organism evidence="2 3">
    <name type="scientific">Bifidobacterium myosotis</name>
    <dbReference type="NCBI Taxonomy" id="1630166"/>
    <lineage>
        <taxon>Bacteria</taxon>
        <taxon>Bacillati</taxon>
        <taxon>Actinomycetota</taxon>
        <taxon>Actinomycetes</taxon>
        <taxon>Bifidobacteriales</taxon>
        <taxon>Bifidobacteriaceae</taxon>
        <taxon>Bifidobacterium</taxon>
    </lineage>
</organism>
<dbReference type="Proteomes" id="UP000216871">
    <property type="component" value="Unassembled WGS sequence"/>
</dbReference>
<sequence>MAQKLREGEGKSGIARAGKRKLGYNPEQVDAFLERAHALYDSEGVQLSQKDIQDVSFDLAKNGYVISQVDAALSRLERAVVDKQTTWEISQHGRVAWKAQTENLYHEIVKHAERAERERFKPGNAKQPSYDRKQVDRLTDQIVDKAAAALGVDGVSQDDVRKLADLNANAVNNVVFTQRKGRKGYDERQVDFFLNTCVQLLSRLESYARVADFVSGDAAASATAAAEAASPAPAGNVSSLFGADAPHAPAAAPSGPSAPASASSPMYHDSFDALHQAERDLFTAPAGQDKPVAYAPAFAASAPSGPSAPQPVAFAPTVKPEHQYPTSSSPADASGHVDGHADAAPSQSETVVMSPLVGDSSDSSASFAASAPAASASYGLSGASPDYSPAQTSATEPSVTGGARSYAAGTAPSGQAATSALPPAFAPSHEHSSARADLSGQTAPAGQPVWDWQSNQAGQSNRSAASASVDEHVVDTSRNDSSLAALAHMVEISQEMPAVRTPTFEPKMPSLDTPSVLKLNDMPTSLKGPREGASAPAPATESVPAPTGMSAASSGTTASSGDSRPSHTQQTASSHDDDLFPSFFPIEAGFDTDIPDLSFPTLGMDESHNASQTKKEQ</sequence>
<keyword evidence="3" id="KW-1185">Reference proteome</keyword>
<gene>
    <name evidence="2" type="ORF">BMYO_1336</name>
</gene>
<feature type="compositionally biased region" description="Basic and acidic residues" evidence="1">
    <location>
        <begin position="605"/>
        <end position="617"/>
    </location>
</feature>
<evidence type="ECO:0000313" key="3">
    <source>
        <dbReference type="Proteomes" id="UP000216871"/>
    </source>
</evidence>
<reference evidence="2 3" key="1">
    <citation type="journal article" date="2017" name="BMC Genomics">
        <title>Comparative genomic and phylogenomic analyses of the Bifidobacteriaceae family.</title>
        <authorList>
            <person name="Lugli G.A."/>
            <person name="Milani C."/>
            <person name="Turroni F."/>
            <person name="Duranti S."/>
            <person name="Mancabelli L."/>
            <person name="Mangifesta M."/>
            <person name="Ferrario C."/>
            <person name="Modesto M."/>
            <person name="Mattarelli P."/>
            <person name="Jiri K."/>
            <person name="van Sinderen D."/>
            <person name="Ventura M."/>
        </authorList>
    </citation>
    <scope>NUCLEOTIDE SEQUENCE [LARGE SCALE GENOMIC DNA]</scope>
    <source>
        <strain evidence="2 3">DSM 100196</strain>
    </source>
</reference>
<comment type="caution">
    <text evidence="2">The sequence shown here is derived from an EMBL/GenBank/DDBJ whole genome shotgun (WGS) entry which is preliminary data.</text>
</comment>
<evidence type="ECO:0000313" key="2">
    <source>
        <dbReference type="EMBL" id="OZG59491.1"/>
    </source>
</evidence>
<dbReference type="EMBL" id="MWWW01000014">
    <property type="protein sequence ID" value="OZG59491.1"/>
    <property type="molecule type" value="Genomic_DNA"/>
</dbReference>
<dbReference type="RefSeq" id="WP_094667781.1">
    <property type="nucleotide sequence ID" value="NZ_MWWW01000014.1"/>
</dbReference>
<feature type="region of interest" description="Disordered" evidence="1">
    <location>
        <begin position="319"/>
        <end position="348"/>
    </location>
</feature>
<dbReference type="AlphaFoldDB" id="A0A261FK07"/>
<feature type="region of interest" description="Disordered" evidence="1">
    <location>
        <begin position="521"/>
        <end position="617"/>
    </location>
</feature>
<name>A0A261FK07_9BIFI</name>
<evidence type="ECO:0000256" key="1">
    <source>
        <dbReference type="SAM" id="MobiDB-lite"/>
    </source>
</evidence>
<feature type="compositionally biased region" description="Polar residues" evidence="1">
    <location>
        <begin position="452"/>
        <end position="466"/>
    </location>
</feature>
<dbReference type="NCBIfam" id="TIGR03544">
    <property type="entry name" value="DivI1A_domain"/>
    <property type="match status" value="2"/>
</dbReference>